<sequence length="156" mass="17499">MGVVMLLFKKKKRTALYPSPAPSFAQAKSEFALRGIAADDKKRNHDVPELVTCTTHRALSILTASMSASKYDPFSLPCTRLLKRSEQKGFNHDMRHLSKLDILAIPQIDDSSCEHREKFTQAVSSTSGHCTHDEWHSMVASIIKATQDRLPHLPRS</sequence>
<evidence type="ECO:0000313" key="1">
    <source>
        <dbReference type="EMBL" id="GFN94345.1"/>
    </source>
</evidence>
<proteinExistence type="predicted"/>
<dbReference type="AlphaFoldDB" id="A0AAV3ZI87"/>
<dbReference type="Proteomes" id="UP000735302">
    <property type="component" value="Unassembled WGS sequence"/>
</dbReference>
<reference evidence="1 2" key="1">
    <citation type="journal article" date="2021" name="Elife">
        <title>Chloroplast acquisition without the gene transfer in kleptoplastic sea slugs, Plakobranchus ocellatus.</title>
        <authorList>
            <person name="Maeda T."/>
            <person name="Takahashi S."/>
            <person name="Yoshida T."/>
            <person name="Shimamura S."/>
            <person name="Takaki Y."/>
            <person name="Nagai Y."/>
            <person name="Toyoda A."/>
            <person name="Suzuki Y."/>
            <person name="Arimoto A."/>
            <person name="Ishii H."/>
            <person name="Satoh N."/>
            <person name="Nishiyama T."/>
            <person name="Hasebe M."/>
            <person name="Maruyama T."/>
            <person name="Minagawa J."/>
            <person name="Obokata J."/>
            <person name="Shigenobu S."/>
        </authorList>
    </citation>
    <scope>NUCLEOTIDE SEQUENCE [LARGE SCALE GENOMIC DNA]</scope>
</reference>
<keyword evidence="2" id="KW-1185">Reference proteome</keyword>
<accession>A0AAV3ZI87</accession>
<gene>
    <name evidence="1" type="ORF">PoB_002085100</name>
</gene>
<comment type="caution">
    <text evidence="1">The sequence shown here is derived from an EMBL/GenBank/DDBJ whole genome shotgun (WGS) entry which is preliminary data.</text>
</comment>
<protein>
    <submittedName>
        <fullName evidence="1">Uncharacterized protein</fullName>
    </submittedName>
</protein>
<dbReference type="EMBL" id="BLXT01002434">
    <property type="protein sequence ID" value="GFN94345.1"/>
    <property type="molecule type" value="Genomic_DNA"/>
</dbReference>
<name>A0AAV3ZI87_9GAST</name>
<evidence type="ECO:0000313" key="2">
    <source>
        <dbReference type="Proteomes" id="UP000735302"/>
    </source>
</evidence>
<organism evidence="1 2">
    <name type="scientific">Plakobranchus ocellatus</name>
    <dbReference type="NCBI Taxonomy" id="259542"/>
    <lineage>
        <taxon>Eukaryota</taxon>
        <taxon>Metazoa</taxon>
        <taxon>Spiralia</taxon>
        <taxon>Lophotrochozoa</taxon>
        <taxon>Mollusca</taxon>
        <taxon>Gastropoda</taxon>
        <taxon>Heterobranchia</taxon>
        <taxon>Euthyneura</taxon>
        <taxon>Panpulmonata</taxon>
        <taxon>Sacoglossa</taxon>
        <taxon>Placobranchoidea</taxon>
        <taxon>Plakobranchidae</taxon>
        <taxon>Plakobranchus</taxon>
    </lineage>
</organism>